<dbReference type="RefSeq" id="WP_306001340.1">
    <property type="nucleotide sequence ID" value="NZ_JASNFN010000031.1"/>
</dbReference>
<comment type="caution">
    <text evidence="1">The sequence shown here is derived from an EMBL/GenBank/DDBJ whole genome shotgun (WGS) entry which is preliminary data.</text>
</comment>
<evidence type="ECO:0000313" key="2">
    <source>
        <dbReference type="Proteomes" id="UP001233673"/>
    </source>
</evidence>
<proteinExistence type="predicted"/>
<gene>
    <name evidence="1" type="ORF">QOZ88_19350</name>
</gene>
<evidence type="ECO:0000313" key="1">
    <source>
        <dbReference type="EMBL" id="MDP5184795.1"/>
    </source>
</evidence>
<organism evidence="1 2">
    <name type="scientific">Blastococcus carthaginiensis</name>
    <dbReference type="NCBI Taxonomy" id="3050034"/>
    <lineage>
        <taxon>Bacteria</taxon>
        <taxon>Bacillati</taxon>
        <taxon>Actinomycetota</taxon>
        <taxon>Actinomycetes</taxon>
        <taxon>Geodermatophilales</taxon>
        <taxon>Geodermatophilaceae</taxon>
        <taxon>Blastococcus</taxon>
    </lineage>
</organism>
<protein>
    <recommendedName>
        <fullName evidence="3">PH domain-containing protein</fullName>
    </recommendedName>
</protein>
<reference evidence="2" key="1">
    <citation type="submission" date="2023-05" db="EMBL/GenBank/DDBJ databases">
        <title>Draft genome of Pseudofrankia sp. BMG5.37.</title>
        <authorList>
            <person name="Gtari M."/>
            <person name="Ghodhbane F."/>
            <person name="Sbissi I."/>
        </authorList>
    </citation>
    <scope>NUCLEOTIDE SEQUENCE [LARGE SCALE GENOMIC DNA]</scope>
    <source>
        <strain evidence="2">BMG 814</strain>
    </source>
</reference>
<sequence>MANILRFQLHGPSSEPLPVEIEATDEATSETWLEQFAAWMRTGEVRDLPFGSDGGARINFSRVWAVTYEPPGQVHFY</sequence>
<accession>A0ABT9IIA0</accession>
<name>A0ABT9IIA0_9ACTN</name>
<dbReference type="EMBL" id="JASNFN010000031">
    <property type="protein sequence ID" value="MDP5184795.1"/>
    <property type="molecule type" value="Genomic_DNA"/>
</dbReference>
<evidence type="ECO:0008006" key="3">
    <source>
        <dbReference type="Google" id="ProtNLM"/>
    </source>
</evidence>
<dbReference type="Proteomes" id="UP001233673">
    <property type="component" value="Unassembled WGS sequence"/>
</dbReference>
<keyword evidence="2" id="KW-1185">Reference proteome</keyword>